<name>A0A0F8ZMN6_9ZZZZ</name>
<gene>
    <name evidence="2" type="ORF">LCGC14_2676310</name>
</gene>
<comment type="caution">
    <text evidence="2">The sequence shown here is derived from an EMBL/GenBank/DDBJ whole genome shotgun (WGS) entry which is preliminary data.</text>
</comment>
<evidence type="ECO:0000259" key="1">
    <source>
        <dbReference type="Pfam" id="PF14297"/>
    </source>
</evidence>
<proteinExistence type="predicted"/>
<evidence type="ECO:0000313" key="2">
    <source>
        <dbReference type="EMBL" id="KKK95087.1"/>
    </source>
</evidence>
<dbReference type="Pfam" id="PF14297">
    <property type="entry name" value="Lin1244_N"/>
    <property type="match status" value="1"/>
</dbReference>
<protein>
    <recommendedName>
        <fullName evidence="1">Lin1244/Lin1753-like N-terminal domain-containing protein</fullName>
    </recommendedName>
</protein>
<organism evidence="2">
    <name type="scientific">marine sediment metagenome</name>
    <dbReference type="NCBI Taxonomy" id="412755"/>
    <lineage>
        <taxon>unclassified sequences</taxon>
        <taxon>metagenomes</taxon>
        <taxon>ecological metagenomes</taxon>
    </lineage>
</organism>
<dbReference type="InterPro" id="IPR025400">
    <property type="entry name" value="Lin1244/Lin1753-like_N"/>
</dbReference>
<sequence length="162" mass="18246">MGGRLMARVQKDTVSYFPHDANACSGDTLTVLQSRFGNDGYAFWFKLLEKLAAADGHSLDVNNSTKWHLLLAKMGVNEITGVEIMNLLVEMQAIDKELWGSKVIWSQKLVDNISDVYKNRRRELPQIPISTNHNGITTEKKPITTVRSTQSKVKENKVDNTI</sequence>
<dbReference type="EMBL" id="LAZR01047063">
    <property type="protein sequence ID" value="KKK95087.1"/>
    <property type="molecule type" value="Genomic_DNA"/>
</dbReference>
<accession>A0A0F8ZMN6</accession>
<reference evidence="2" key="1">
    <citation type="journal article" date="2015" name="Nature">
        <title>Complex archaea that bridge the gap between prokaryotes and eukaryotes.</title>
        <authorList>
            <person name="Spang A."/>
            <person name="Saw J.H."/>
            <person name="Jorgensen S.L."/>
            <person name="Zaremba-Niedzwiedzka K."/>
            <person name="Martijn J."/>
            <person name="Lind A.E."/>
            <person name="van Eijk R."/>
            <person name="Schleper C."/>
            <person name="Guy L."/>
            <person name="Ettema T.J."/>
        </authorList>
    </citation>
    <scope>NUCLEOTIDE SEQUENCE</scope>
</reference>
<dbReference type="AlphaFoldDB" id="A0A0F8ZMN6"/>
<feature type="domain" description="Lin1244/Lin1753-like N-terminal" evidence="1">
    <location>
        <begin position="16"/>
        <end position="108"/>
    </location>
</feature>